<reference evidence="2 3" key="1">
    <citation type="submission" date="2010-01" db="EMBL/GenBank/DDBJ databases">
        <authorList>
            <person name="Weinstock G."/>
            <person name="Sodergren E."/>
            <person name="Clifton S."/>
            <person name="Fulton L."/>
            <person name="Fulton B."/>
            <person name="Courtney L."/>
            <person name="Fronick C."/>
            <person name="Harrison M."/>
            <person name="Strong C."/>
            <person name="Farmer C."/>
            <person name="Delahaunty K."/>
            <person name="Markovic C."/>
            <person name="Hall O."/>
            <person name="Minx P."/>
            <person name="Tomlinson C."/>
            <person name="Mitreva M."/>
            <person name="Nelson J."/>
            <person name="Hou S."/>
            <person name="Wollam A."/>
            <person name="Pepin K.H."/>
            <person name="Johnson M."/>
            <person name="Bhonagiri V."/>
            <person name="Nash W.E."/>
            <person name="Warren W."/>
            <person name="Chinwalla A."/>
            <person name="Mardis E.R."/>
            <person name="Wilson R.K."/>
        </authorList>
    </citation>
    <scope>NUCLEOTIDE SEQUENCE [LARGE SCALE GENOMIC DNA]</scope>
    <source>
        <strain evidence="2 3">NJ9703</strain>
    </source>
</reference>
<keyword evidence="1" id="KW-1133">Transmembrane helix</keyword>
<evidence type="ECO:0000256" key="1">
    <source>
        <dbReference type="SAM" id="Phobius"/>
    </source>
</evidence>
<name>A0A9W5MZ44_NEISU</name>
<keyword evidence="1" id="KW-0472">Membrane</keyword>
<gene>
    <name evidence="2" type="ORF">NEISUBOT_04430</name>
</gene>
<keyword evidence="1" id="KW-0812">Transmembrane</keyword>
<comment type="caution">
    <text evidence="2">The sequence shown here is derived from an EMBL/GenBank/DDBJ whole genome shotgun (WGS) entry which is preliminary data.</text>
</comment>
<evidence type="ECO:0000313" key="2">
    <source>
        <dbReference type="EMBL" id="EFC52027.1"/>
    </source>
</evidence>
<sequence>MDRYEISLMTFMALWWLFNVVSVWLKAKQWHIKVLLGGTLLYVIQISAVVMSVNGLNWIFLNVSTINTNELIIALLVLNFLGCWLLALWLGMLALKICLRNKNEEKYIAPPLGTALIATSSCTLLFLFCLLILLFN</sequence>
<feature type="transmembrane region" description="Helical" evidence="1">
    <location>
        <begin position="6"/>
        <end position="27"/>
    </location>
</feature>
<dbReference type="EMBL" id="ACEO02000006">
    <property type="protein sequence ID" value="EFC52027.1"/>
    <property type="molecule type" value="Genomic_DNA"/>
</dbReference>
<protein>
    <submittedName>
        <fullName evidence="2">Uncharacterized protein</fullName>
    </submittedName>
</protein>
<feature type="transmembrane region" description="Helical" evidence="1">
    <location>
        <begin position="39"/>
        <end position="60"/>
    </location>
</feature>
<dbReference type="RefSeq" id="WP_004520057.1">
    <property type="nucleotide sequence ID" value="NZ_ACEO02000006.1"/>
</dbReference>
<dbReference type="AlphaFoldDB" id="A0A9W5MZ44"/>
<dbReference type="Proteomes" id="UP000004621">
    <property type="component" value="Unassembled WGS sequence"/>
</dbReference>
<proteinExistence type="predicted"/>
<accession>A0A9W5MZ44</accession>
<organism evidence="2 3">
    <name type="scientific">Neisseria subflava NJ9703</name>
    <dbReference type="NCBI Taxonomy" id="546268"/>
    <lineage>
        <taxon>Bacteria</taxon>
        <taxon>Pseudomonadati</taxon>
        <taxon>Pseudomonadota</taxon>
        <taxon>Betaproteobacteria</taxon>
        <taxon>Neisseriales</taxon>
        <taxon>Neisseriaceae</taxon>
        <taxon>Neisseria</taxon>
    </lineage>
</organism>
<feature type="transmembrane region" description="Helical" evidence="1">
    <location>
        <begin position="107"/>
        <end position="135"/>
    </location>
</feature>
<feature type="transmembrane region" description="Helical" evidence="1">
    <location>
        <begin position="72"/>
        <end position="95"/>
    </location>
</feature>
<evidence type="ECO:0000313" key="3">
    <source>
        <dbReference type="Proteomes" id="UP000004621"/>
    </source>
</evidence>